<evidence type="ECO:0000313" key="3">
    <source>
        <dbReference type="Proteomes" id="UP000824165"/>
    </source>
</evidence>
<comment type="caution">
    <text evidence="2">The sequence shown here is derived from an EMBL/GenBank/DDBJ whole genome shotgun (WGS) entry which is preliminary data.</text>
</comment>
<sequence length="169" mass="19023">MKKISKIMAMALSAMLAVGGMGISAMAEEVIDLGHGITLTIRSEEEEMQRPMPRLWNSFHFDQYVGEFPEPSWLRNIDDANKSTYMDLGADESTIKMEFDEWVDEELYTAVYDVTEDRTLFDDCENGLAGPFKLNYSWTISGLTGGHTYRVGFATESGQFRLVGMATSF</sequence>
<reference evidence="2" key="1">
    <citation type="submission" date="2020-10" db="EMBL/GenBank/DDBJ databases">
        <authorList>
            <person name="Gilroy R."/>
        </authorList>
    </citation>
    <scope>NUCLEOTIDE SEQUENCE</scope>
    <source>
        <strain evidence="2">CHK181-108</strain>
    </source>
</reference>
<feature type="chain" id="PRO_5039060925" evidence="1">
    <location>
        <begin position="28"/>
        <end position="169"/>
    </location>
</feature>
<gene>
    <name evidence="2" type="ORF">IAA60_08615</name>
</gene>
<dbReference type="EMBL" id="DVLU01000091">
    <property type="protein sequence ID" value="HIT85945.1"/>
    <property type="molecule type" value="Genomic_DNA"/>
</dbReference>
<proteinExistence type="predicted"/>
<evidence type="ECO:0000313" key="2">
    <source>
        <dbReference type="EMBL" id="HIT85945.1"/>
    </source>
</evidence>
<protein>
    <submittedName>
        <fullName evidence="2">Uncharacterized protein</fullName>
    </submittedName>
</protein>
<organism evidence="2 3">
    <name type="scientific">Candidatus Ornithomonoglobus intestinigallinarum</name>
    <dbReference type="NCBI Taxonomy" id="2840894"/>
    <lineage>
        <taxon>Bacteria</taxon>
        <taxon>Bacillati</taxon>
        <taxon>Bacillota</taxon>
        <taxon>Clostridia</taxon>
        <taxon>Candidatus Ornithomonoglobus</taxon>
    </lineage>
</organism>
<reference evidence="2" key="2">
    <citation type="journal article" date="2021" name="PeerJ">
        <title>Extensive microbial diversity within the chicken gut microbiome revealed by metagenomics and culture.</title>
        <authorList>
            <person name="Gilroy R."/>
            <person name="Ravi A."/>
            <person name="Getino M."/>
            <person name="Pursley I."/>
            <person name="Horton D.L."/>
            <person name="Alikhan N.F."/>
            <person name="Baker D."/>
            <person name="Gharbi K."/>
            <person name="Hall N."/>
            <person name="Watson M."/>
            <person name="Adriaenssens E.M."/>
            <person name="Foster-Nyarko E."/>
            <person name="Jarju S."/>
            <person name="Secka A."/>
            <person name="Antonio M."/>
            <person name="Oren A."/>
            <person name="Chaudhuri R.R."/>
            <person name="La Ragione R."/>
            <person name="Hildebrand F."/>
            <person name="Pallen M.J."/>
        </authorList>
    </citation>
    <scope>NUCLEOTIDE SEQUENCE</scope>
    <source>
        <strain evidence="2">CHK181-108</strain>
    </source>
</reference>
<dbReference type="AlphaFoldDB" id="A0A9D1H3N6"/>
<accession>A0A9D1H3N6</accession>
<feature type="signal peptide" evidence="1">
    <location>
        <begin position="1"/>
        <end position="27"/>
    </location>
</feature>
<name>A0A9D1H3N6_9FIRM</name>
<evidence type="ECO:0000256" key="1">
    <source>
        <dbReference type="SAM" id="SignalP"/>
    </source>
</evidence>
<keyword evidence="1" id="KW-0732">Signal</keyword>
<dbReference type="Proteomes" id="UP000824165">
    <property type="component" value="Unassembled WGS sequence"/>
</dbReference>